<dbReference type="OrthoDB" id="10317397at2759"/>
<evidence type="ECO:0000313" key="2">
    <source>
        <dbReference type="EMBL" id="CEH15162.1"/>
    </source>
</evidence>
<dbReference type="AlphaFoldDB" id="A0A0N7L9Z5"/>
<evidence type="ECO:0000256" key="1">
    <source>
        <dbReference type="SAM" id="MobiDB-lite"/>
    </source>
</evidence>
<proteinExistence type="predicted"/>
<accession>A0A0N7L9Z5</accession>
<protein>
    <submittedName>
        <fullName evidence="2">Uncharacterized protein</fullName>
    </submittedName>
</protein>
<feature type="compositionally biased region" description="Polar residues" evidence="1">
    <location>
        <begin position="258"/>
        <end position="269"/>
    </location>
</feature>
<name>A0A0N7L9Z5_9BASI</name>
<evidence type="ECO:0000313" key="3">
    <source>
        <dbReference type="Proteomes" id="UP000054845"/>
    </source>
</evidence>
<feature type="compositionally biased region" description="Basic and acidic residues" evidence="1">
    <location>
        <begin position="241"/>
        <end position="257"/>
    </location>
</feature>
<feature type="region of interest" description="Disordered" evidence="1">
    <location>
        <begin position="164"/>
        <end position="278"/>
    </location>
</feature>
<organism evidence="2 3">
    <name type="scientific">Ceraceosorus bombacis</name>
    <dbReference type="NCBI Taxonomy" id="401625"/>
    <lineage>
        <taxon>Eukaryota</taxon>
        <taxon>Fungi</taxon>
        <taxon>Dikarya</taxon>
        <taxon>Basidiomycota</taxon>
        <taxon>Ustilaginomycotina</taxon>
        <taxon>Exobasidiomycetes</taxon>
        <taxon>Ceraceosorales</taxon>
        <taxon>Ceraceosoraceae</taxon>
        <taxon>Ceraceosorus</taxon>
    </lineage>
</organism>
<feature type="compositionally biased region" description="Polar residues" evidence="1">
    <location>
        <begin position="51"/>
        <end position="67"/>
    </location>
</feature>
<keyword evidence="3" id="KW-1185">Reference proteome</keyword>
<reference evidence="2 3" key="1">
    <citation type="submission" date="2014-09" db="EMBL/GenBank/DDBJ databases">
        <authorList>
            <person name="Magalhaes I.L.F."/>
            <person name="Oliveira U."/>
            <person name="Santos F.R."/>
            <person name="Vidigal T.H.D.A."/>
            <person name="Brescovit A.D."/>
            <person name="Santos A.J."/>
        </authorList>
    </citation>
    <scope>NUCLEOTIDE SEQUENCE [LARGE SCALE GENOMIC DNA]</scope>
</reference>
<dbReference type="Proteomes" id="UP000054845">
    <property type="component" value="Unassembled WGS sequence"/>
</dbReference>
<feature type="region of interest" description="Disordered" evidence="1">
    <location>
        <begin position="415"/>
        <end position="442"/>
    </location>
</feature>
<dbReference type="EMBL" id="CCYA01000252">
    <property type="protein sequence ID" value="CEH15162.1"/>
    <property type="molecule type" value="Genomic_DNA"/>
</dbReference>
<feature type="compositionally biased region" description="Polar residues" evidence="1">
    <location>
        <begin position="215"/>
        <end position="234"/>
    </location>
</feature>
<feature type="region of interest" description="Disordered" evidence="1">
    <location>
        <begin position="49"/>
        <end position="70"/>
    </location>
</feature>
<feature type="region of interest" description="Disordered" evidence="1">
    <location>
        <begin position="98"/>
        <end position="124"/>
    </location>
</feature>
<sequence length="442" mass="47722">MVLVAVADGQERGTTAWQLAARAPVLPPSSLRSTTSDVLRDAQQAHAHISQLPNIRANDSSPDTNAASAPLWVHGPASTHVTNHVGPSAEHLPLSPLRASTHATHEADSSSTSLAPHEPHLGTDEESWWHNIDLDEMHDLLRTPSPAHGTHAHEQDAVDDDWINSLLRTPDGTPPRSPLHPSSGASVGGSPTAVQPDAAGSNEQEAASPLLHSVASDSSTLPNMKSTQKQTGNVEASPGEETQRKRNTSEPKRHVDGTSRSINGAQRTGSDARPLRPSKAQMQILLSAKRWKGTAEEFGPHLPNDIRQIYRLKDWATTIGTRTDTFQAAIDARARTAGLAKAPDTYAEWLARPMQTFNKVNQLRSGVTALFRERDEAMRNNRDTSDVDARIAEMAAQHGVRHPVSRQHFNGMIARQRKRAKRAAAATATAAAAATEDPQRSS</sequence>
<feature type="compositionally biased region" description="Low complexity" evidence="1">
    <location>
        <begin position="423"/>
        <end position="435"/>
    </location>
</feature>